<dbReference type="Gene3D" id="3.40.50.720">
    <property type="entry name" value="NAD(P)-binding Rossmann-like Domain"/>
    <property type="match status" value="1"/>
</dbReference>
<dbReference type="Proteomes" id="UP001056535">
    <property type="component" value="Chromosome"/>
</dbReference>
<protein>
    <submittedName>
        <fullName evidence="4">SDR family NAD(P)-dependent oxidoreductase</fullName>
    </submittedName>
</protein>
<evidence type="ECO:0000256" key="1">
    <source>
        <dbReference type="ARBA" id="ARBA00006484"/>
    </source>
</evidence>
<comment type="similarity">
    <text evidence="1 3">Belongs to the short-chain dehydrogenases/reductases (SDR) family.</text>
</comment>
<dbReference type="PROSITE" id="PS00061">
    <property type="entry name" value="ADH_SHORT"/>
    <property type="match status" value="1"/>
</dbReference>
<evidence type="ECO:0000313" key="5">
    <source>
        <dbReference type="Proteomes" id="UP001056535"/>
    </source>
</evidence>
<accession>A0ABY4YHN0</accession>
<sequence>METPVALVVGASRGLGLLVARELLERGFLVVGCARTQADLDRAAELLAPHGPTQMLTCDVRDPQQITDLVDRVEREHGPIEVLITVAGIIQVGPAEAMTEEHFRDAVDTMLWAPVRFARAVVPGMRERGHGRIGTVTSIGGVVSPPHLLPYSVAKFGAVGFAEGLAADLAGTGVSSTTIVPGLMRTGSHERAHFTGEHEHEYAWFGPAASLPLLTVSAERAARKIVRGVLAGRPHVVIGALAHVGMRVHGIAPATTVRLMGLGNRLLPEAPGSIDESAILLGRQAMQRLSERGRRVVGTLTTWGSSAAEQFNQRRS</sequence>
<reference evidence="4" key="1">
    <citation type="submission" date="2022-06" db="EMBL/GenBank/DDBJ databases">
        <title>Ornithinimicrobium JY.X270.</title>
        <authorList>
            <person name="Huang Y."/>
        </authorList>
    </citation>
    <scope>NUCLEOTIDE SEQUENCE</scope>
    <source>
        <strain evidence="4">JY.X270</strain>
    </source>
</reference>
<dbReference type="InterPro" id="IPR002347">
    <property type="entry name" value="SDR_fam"/>
</dbReference>
<evidence type="ECO:0000256" key="2">
    <source>
        <dbReference type="ARBA" id="ARBA00023002"/>
    </source>
</evidence>
<dbReference type="RefSeq" id="WP_252620947.1">
    <property type="nucleotide sequence ID" value="NZ_CP099490.1"/>
</dbReference>
<keyword evidence="2" id="KW-0560">Oxidoreductase</keyword>
<dbReference type="PANTHER" id="PTHR44196:SF1">
    <property type="entry name" value="DEHYDROGENASE_REDUCTASE SDR FAMILY MEMBER 7B"/>
    <property type="match status" value="1"/>
</dbReference>
<evidence type="ECO:0000256" key="3">
    <source>
        <dbReference type="RuleBase" id="RU000363"/>
    </source>
</evidence>
<dbReference type="InterPro" id="IPR020904">
    <property type="entry name" value="Sc_DH/Rdtase_CS"/>
</dbReference>
<proteinExistence type="inferred from homology"/>
<organism evidence="4 5">
    <name type="scientific">Ornithinimicrobium cryptoxanthini</name>
    <dbReference type="NCBI Taxonomy" id="2934161"/>
    <lineage>
        <taxon>Bacteria</taxon>
        <taxon>Bacillati</taxon>
        <taxon>Actinomycetota</taxon>
        <taxon>Actinomycetes</taxon>
        <taxon>Micrococcales</taxon>
        <taxon>Ornithinimicrobiaceae</taxon>
        <taxon>Ornithinimicrobium</taxon>
    </lineage>
</organism>
<dbReference type="PRINTS" id="PR00081">
    <property type="entry name" value="GDHRDH"/>
</dbReference>
<dbReference type="SUPFAM" id="SSF51735">
    <property type="entry name" value="NAD(P)-binding Rossmann-fold domains"/>
    <property type="match status" value="1"/>
</dbReference>
<gene>
    <name evidence="4" type="ORF">NF557_16945</name>
</gene>
<evidence type="ECO:0000313" key="4">
    <source>
        <dbReference type="EMBL" id="USQ76252.1"/>
    </source>
</evidence>
<dbReference type="Pfam" id="PF00106">
    <property type="entry name" value="adh_short"/>
    <property type="match status" value="1"/>
</dbReference>
<dbReference type="PANTHER" id="PTHR44196">
    <property type="entry name" value="DEHYDROGENASE/REDUCTASE SDR FAMILY MEMBER 7B"/>
    <property type="match status" value="1"/>
</dbReference>
<dbReference type="InterPro" id="IPR036291">
    <property type="entry name" value="NAD(P)-bd_dom_sf"/>
</dbReference>
<name>A0ABY4YHN0_9MICO</name>
<dbReference type="PRINTS" id="PR00080">
    <property type="entry name" value="SDRFAMILY"/>
</dbReference>
<keyword evidence="5" id="KW-1185">Reference proteome</keyword>
<dbReference type="EMBL" id="CP099490">
    <property type="protein sequence ID" value="USQ76252.1"/>
    <property type="molecule type" value="Genomic_DNA"/>
</dbReference>